<keyword evidence="2" id="KW-1185">Reference proteome</keyword>
<sequence>MLKNAQLRNLLYPEIRVSLDARSSSVASIPVNSQYLTVILREQYLLQFAVQIPVDYFLGPHL</sequence>
<name>A0AAV8VAL2_9CUCU</name>
<proteinExistence type="predicted"/>
<accession>A0AAV8VAL2</accession>
<gene>
    <name evidence="1" type="ORF">NQ315_015299</name>
</gene>
<evidence type="ECO:0000313" key="2">
    <source>
        <dbReference type="Proteomes" id="UP001159042"/>
    </source>
</evidence>
<reference evidence="1 2" key="1">
    <citation type="journal article" date="2023" name="Insect Mol. Biol.">
        <title>Genome sequencing provides insights into the evolution of gene families encoding plant cell wall-degrading enzymes in longhorned beetles.</title>
        <authorList>
            <person name="Shin N.R."/>
            <person name="Okamura Y."/>
            <person name="Kirsch R."/>
            <person name="Pauchet Y."/>
        </authorList>
    </citation>
    <scope>NUCLEOTIDE SEQUENCE [LARGE SCALE GENOMIC DNA]</scope>
    <source>
        <strain evidence="1">EAD_L_NR</strain>
    </source>
</reference>
<dbReference type="Proteomes" id="UP001159042">
    <property type="component" value="Unassembled WGS sequence"/>
</dbReference>
<comment type="caution">
    <text evidence="1">The sequence shown here is derived from an EMBL/GenBank/DDBJ whole genome shotgun (WGS) entry which is preliminary data.</text>
</comment>
<dbReference type="EMBL" id="JANEYG010000203">
    <property type="protein sequence ID" value="KAJ8911296.1"/>
    <property type="molecule type" value="Genomic_DNA"/>
</dbReference>
<dbReference type="AlphaFoldDB" id="A0AAV8VAL2"/>
<protein>
    <submittedName>
        <fullName evidence="1">Uncharacterized protein</fullName>
    </submittedName>
</protein>
<organism evidence="1 2">
    <name type="scientific">Exocentrus adspersus</name>
    <dbReference type="NCBI Taxonomy" id="1586481"/>
    <lineage>
        <taxon>Eukaryota</taxon>
        <taxon>Metazoa</taxon>
        <taxon>Ecdysozoa</taxon>
        <taxon>Arthropoda</taxon>
        <taxon>Hexapoda</taxon>
        <taxon>Insecta</taxon>
        <taxon>Pterygota</taxon>
        <taxon>Neoptera</taxon>
        <taxon>Endopterygota</taxon>
        <taxon>Coleoptera</taxon>
        <taxon>Polyphaga</taxon>
        <taxon>Cucujiformia</taxon>
        <taxon>Chrysomeloidea</taxon>
        <taxon>Cerambycidae</taxon>
        <taxon>Lamiinae</taxon>
        <taxon>Acanthocinini</taxon>
        <taxon>Exocentrus</taxon>
    </lineage>
</organism>
<evidence type="ECO:0000313" key="1">
    <source>
        <dbReference type="EMBL" id="KAJ8911296.1"/>
    </source>
</evidence>